<organism evidence="3 4">
    <name type="scientific">Tistrella mobilis</name>
    <dbReference type="NCBI Taxonomy" id="171437"/>
    <lineage>
        <taxon>Bacteria</taxon>
        <taxon>Pseudomonadati</taxon>
        <taxon>Pseudomonadota</taxon>
        <taxon>Alphaproteobacteria</taxon>
        <taxon>Geminicoccales</taxon>
        <taxon>Geminicoccaceae</taxon>
        <taxon>Tistrella</taxon>
    </lineage>
</organism>
<dbReference type="PANTHER" id="PTHR30006">
    <property type="entry name" value="THIAMINE-BINDING PERIPLASMIC PROTEIN-RELATED"/>
    <property type="match status" value="1"/>
</dbReference>
<dbReference type="OrthoDB" id="9766989at2"/>
<dbReference type="GO" id="GO:0015888">
    <property type="term" value="P:thiamine transport"/>
    <property type="evidence" value="ECO:0007669"/>
    <property type="project" value="TreeGrafter"/>
</dbReference>
<dbReference type="CDD" id="cd13547">
    <property type="entry name" value="PBP2_Fbp_like_2"/>
    <property type="match status" value="1"/>
</dbReference>
<comment type="caution">
    <text evidence="3">The sequence shown here is derived from an EMBL/GenBank/DDBJ whole genome shotgun (WGS) entry which is preliminary data.</text>
</comment>
<dbReference type="GO" id="GO:0030976">
    <property type="term" value="F:thiamine pyrophosphate binding"/>
    <property type="evidence" value="ECO:0007669"/>
    <property type="project" value="TreeGrafter"/>
</dbReference>
<dbReference type="SUPFAM" id="SSF53850">
    <property type="entry name" value="Periplasmic binding protein-like II"/>
    <property type="match status" value="1"/>
</dbReference>
<sequence length="327" mass="33657">MKTPTLLLAAALAAATLMPAAADAAQGRLVVYTSTPNKAMADLIAAFNKAEPEVTVEFFRSGTTEVLAKLDAEFAAGSPEPDLLLIADSVAMAGLKARDRLAAWPDAPVEGLPATSYDQDRTWFGTKIIATGIAWNTAAGLPAPTGWADLAAPAAKDRVVMPSPLYSGAATIHVGTVTATQGLGWSYMETLKANGATALQGNGAVLDAVATGRAAYGVLVDFMAFNAAAKGSPVGFVYPAEGATAVTEPVAILKTARNVDAARAFVAWLLSETGQRFAVAQGYMPLRPEAGAPPGRPATVRLLEIAPDALAATGEETRRRFAALFGG</sequence>
<dbReference type="InterPro" id="IPR026045">
    <property type="entry name" value="Ferric-bd"/>
</dbReference>
<feature type="signal peptide" evidence="2">
    <location>
        <begin position="1"/>
        <end position="24"/>
    </location>
</feature>
<dbReference type="AlphaFoldDB" id="A0A161R4Y1"/>
<dbReference type="Proteomes" id="UP000075787">
    <property type="component" value="Unassembled WGS sequence"/>
</dbReference>
<dbReference type="Pfam" id="PF13416">
    <property type="entry name" value="SBP_bac_8"/>
    <property type="match status" value="1"/>
</dbReference>
<feature type="chain" id="PRO_5007826383" evidence="2">
    <location>
        <begin position="25"/>
        <end position="327"/>
    </location>
</feature>
<evidence type="ECO:0000256" key="2">
    <source>
        <dbReference type="SAM" id="SignalP"/>
    </source>
</evidence>
<reference evidence="3 4" key="1">
    <citation type="submission" date="2015-12" db="EMBL/GenBank/DDBJ databases">
        <title>Genome sequence of Tistrella mobilis MCCC 1A02139.</title>
        <authorList>
            <person name="Lu L."/>
            <person name="Lai Q."/>
            <person name="Shao Z."/>
            <person name="Qian P."/>
        </authorList>
    </citation>
    <scope>NUCLEOTIDE SEQUENCE [LARGE SCALE GENOMIC DNA]</scope>
    <source>
        <strain evidence="3 4">MCCC 1A02139</strain>
    </source>
</reference>
<evidence type="ECO:0000313" key="4">
    <source>
        <dbReference type="Proteomes" id="UP000075787"/>
    </source>
</evidence>
<dbReference type="GO" id="GO:0030975">
    <property type="term" value="F:thiamine binding"/>
    <property type="evidence" value="ECO:0007669"/>
    <property type="project" value="TreeGrafter"/>
</dbReference>
<evidence type="ECO:0000313" key="3">
    <source>
        <dbReference type="EMBL" id="KYO53679.1"/>
    </source>
</evidence>
<accession>A0A161R4Y1</accession>
<dbReference type="InterPro" id="IPR006059">
    <property type="entry name" value="SBP"/>
</dbReference>
<protein>
    <submittedName>
        <fullName evidence="3">ABC transporter substrate-binding protein</fullName>
    </submittedName>
</protein>
<dbReference type="GeneID" id="97243711"/>
<proteinExistence type="predicted"/>
<dbReference type="PANTHER" id="PTHR30006:SF2">
    <property type="entry name" value="ABC TRANSPORTER SUBSTRATE-BINDING PROTEIN"/>
    <property type="match status" value="1"/>
</dbReference>
<keyword evidence="1 2" id="KW-0732">Signal</keyword>
<dbReference type="EMBL" id="LPZR01000110">
    <property type="protein sequence ID" value="KYO53679.1"/>
    <property type="molecule type" value="Genomic_DNA"/>
</dbReference>
<gene>
    <name evidence="3" type="ORF">AUP44_26505</name>
</gene>
<dbReference type="GO" id="GO:0030288">
    <property type="term" value="C:outer membrane-bounded periplasmic space"/>
    <property type="evidence" value="ECO:0007669"/>
    <property type="project" value="TreeGrafter"/>
</dbReference>
<dbReference type="Gene3D" id="3.40.190.10">
    <property type="entry name" value="Periplasmic binding protein-like II"/>
    <property type="match status" value="2"/>
</dbReference>
<dbReference type="PIRSF" id="PIRSF002825">
    <property type="entry name" value="CfbpA"/>
    <property type="match status" value="1"/>
</dbReference>
<name>A0A161R4Y1_9PROT</name>
<dbReference type="RefSeq" id="WP_062763524.1">
    <property type="nucleotide sequence ID" value="NZ_CP121045.1"/>
</dbReference>
<evidence type="ECO:0000256" key="1">
    <source>
        <dbReference type="ARBA" id="ARBA00022729"/>
    </source>
</evidence>